<gene>
    <name evidence="4" type="ORF">IEC33019_5063</name>
</gene>
<dbReference type="InterPro" id="IPR052755">
    <property type="entry name" value="Lysozyme_Inhibitor_LprI"/>
</dbReference>
<keyword evidence="3" id="KW-0732">Signal</keyword>
<evidence type="ECO:0008006" key="5">
    <source>
        <dbReference type="Google" id="ProtNLM"/>
    </source>
</evidence>
<feature type="transmembrane region" description="Helical" evidence="2">
    <location>
        <begin position="230"/>
        <end position="254"/>
    </location>
</feature>
<accession>A0A1B2FEF7</accession>
<reference evidence="4" key="1">
    <citation type="submission" date="2016-07" db="EMBL/GenBank/DDBJ databases">
        <title>New class B carbapenemase carried by novel plasmid in Pseudomonas putida enviromental strain in eastern Amazonia.</title>
        <authorList>
            <person name="Souza C.O."/>
            <person name="Lima K.V."/>
            <person name="Brasiliense D.M."/>
            <person name="Perez-Chaparro P.J."/>
            <person name="Mamizuka E.M."/>
            <person name="Lima M.O."/>
            <person name="Lima L.N."/>
            <person name="McCulloch J.A."/>
        </authorList>
    </citation>
    <scope>NUCLEOTIDE SEQUENCE [LARGE SCALE GENOMIC DNA]</scope>
    <source>
        <strain evidence="4">IEC33019</strain>
    </source>
</reference>
<dbReference type="PANTHER" id="PTHR37549:SF1">
    <property type="entry name" value="LIPOPROTEIN LPRI"/>
    <property type="match status" value="1"/>
</dbReference>
<evidence type="ECO:0000256" key="3">
    <source>
        <dbReference type="SAM" id="SignalP"/>
    </source>
</evidence>
<evidence type="ECO:0000256" key="1">
    <source>
        <dbReference type="SAM" id="Coils"/>
    </source>
</evidence>
<keyword evidence="1" id="KW-0175">Coiled coil</keyword>
<keyword evidence="2" id="KW-0812">Transmembrane</keyword>
<feature type="transmembrane region" description="Helical" evidence="2">
    <location>
        <begin position="293"/>
        <end position="315"/>
    </location>
</feature>
<dbReference type="PANTHER" id="PTHR37549">
    <property type="entry name" value="LIPOPROTEIN LPRI"/>
    <property type="match status" value="1"/>
</dbReference>
<feature type="signal peptide" evidence="3">
    <location>
        <begin position="1"/>
        <end position="20"/>
    </location>
</feature>
<dbReference type="GO" id="GO:0005576">
    <property type="term" value="C:extracellular region"/>
    <property type="evidence" value="ECO:0007669"/>
    <property type="project" value="TreeGrafter"/>
</dbReference>
<feature type="coiled-coil region" evidence="1">
    <location>
        <begin position="106"/>
        <end position="157"/>
    </location>
</feature>
<protein>
    <recommendedName>
        <fullName evidence="5">Lysozyme inhibitor LprI N-terminal domain-containing protein</fullName>
    </recommendedName>
</protein>
<keyword evidence="2" id="KW-1133">Transmembrane helix</keyword>
<feature type="transmembrane region" description="Helical" evidence="2">
    <location>
        <begin position="260"/>
        <end position="281"/>
    </location>
</feature>
<keyword evidence="2" id="KW-0472">Membrane</keyword>
<dbReference type="RefSeq" id="WP_099594080.1">
    <property type="nucleotide sequence ID" value="NZ_JAMKDT010000007.1"/>
</dbReference>
<evidence type="ECO:0000313" key="4">
    <source>
        <dbReference type="EMBL" id="ANY90544.1"/>
    </source>
</evidence>
<dbReference type="Gene3D" id="1.20.1270.180">
    <property type="match status" value="1"/>
</dbReference>
<organism evidence="4">
    <name type="scientific">Pseudomonas putida</name>
    <name type="common">Arthrobacter siderocapsulatus</name>
    <dbReference type="NCBI Taxonomy" id="303"/>
    <lineage>
        <taxon>Bacteria</taxon>
        <taxon>Pseudomonadati</taxon>
        <taxon>Pseudomonadota</taxon>
        <taxon>Gammaproteobacteria</taxon>
        <taxon>Pseudomonadales</taxon>
        <taxon>Pseudomonadaceae</taxon>
        <taxon>Pseudomonas</taxon>
    </lineage>
</organism>
<evidence type="ECO:0000256" key="2">
    <source>
        <dbReference type="SAM" id="Phobius"/>
    </source>
</evidence>
<dbReference type="EMBL" id="CP016634">
    <property type="protein sequence ID" value="ANY90544.1"/>
    <property type="molecule type" value="Genomic_DNA"/>
</dbReference>
<name>A0A1B2FEF7_PSEPU</name>
<feature type="transmembrane region" description="Helical" evidence="2">
    <location>
        <begin position="199"/>
        <end position="218"/>
    </location>
</feature>
<sequence length="379" mass="41528">MFVRFAAGLLLVALSSHSMAASFDCTKASNFAEKEICRDGYLSTVDGVLARTYKEAMAATDQPEALRQSQREWLTTRNQCTTQKCLDKALGGRIQSLEAFISAEKKKAYERAHEQRIAELRAQEAERTRQQEAAFARQEQERQLRAQAAQQAALAQRPAVSTQVAPSYPAATVQPTLGQQSPVSPAVQANSVWQDVFSVLWKLALIVAVIASCWALWLHHKGQATIYNDYTDAAITNLLPVTGLIIGLLCGWLGLPHQVYQVAVITGILSAVAFAVYAAAMTNDGALNITLTLIAKLTFVSVFYLVMGLLILSLFGGARRKGESRAQAEARQRREARQTRAQIATTSAGYTFFTAWLCRRAEFTSLSECLAFSAEPQAV</sequence>
<proteinExistence type="predicted"/>
<feature type="chain" id="PRO_5008536871" description="Lysozyme inhibitor LprI N-terminal domain-containing protein" evidence="3">
    <location>
        <begin position="21"/>
        <end position="379"/>
    </location>
</feature>
<dbReference type="AlphaFoldDB" id="A0A1B2FEF7"/>